<dbReference type="SMART" id="SM00267">
    <property type="entry name" value="GGDEF"/>
    <property type="match status" value="1"/>
</dbReference>
<dbReference type="InterPro" id="IPR050469">
    <property type="entry name" value="Diguanylate_Cyclase"/>
</dbReference>
<comment type="caution">
    <text evidence="5">The sequence shown here is derived from an EMBL/GenBank/DDBJ whole genome shotgun (WGS) entry which is preliminary data.</text>
</comment>
<reference evidence="5" key="1">
    <citation type="journal article" date="2020" name="mSystems">
        <title>Genome- and Community-Level Interaction Insights into Carbon Utilization and Element Cycling Functions of Hydrothermarchaeota in Hydrothermal Sediment.</title>
        <authorList>
            <person name="Zhou Z."/>
            <person name="Liu Y."/>
            <person name="Xu W."/>
            <person name="Pan J."/>
            <person name="Luo Z.H."/>
            <person name="Li M."/>
        </authorList>
    </citation>
    <scope>NUCLEOTIDE SEQUENCE [LARGE SCALE GENOMIC DNA]</scope>
    <source>
        <strain evidence="5">SpSt-413</strain>
    </source>
</reference>
<comment type="catalytic activity">
    <reaction evidence="2">
        <text>2 GTP = 3',3'-c-di-GMP + 2 diphosphate</text>
        <dbReference type="Rhea" id="RHEA:24898"/>
        <dbReference type="ChEBI" id="CHEBI:33019"/>
        <dbReference type="ChEBI" id="CHEBI:37565"/>
        <dbReference type="ChEBI" id="CHEBI:58805"/>
        <dbReference type="EC" id="2.7.7.65"/>
    </reaction>
</comment>
<dbReference type="PANTHER" id="PTHR45138">
    <property type="entry name" value="REGULATORY COMPONENTS OF SENSORY TRANSDUCTION SYSTEM"/>
    <property type="match status" value="1"/>
</dbReference>
<dbReference type="EMBL" id="DSRP01000492">
    <property type="protein sequence ID" value="HGG92714.1"/>
    <property type="molecule type" value="Genomic_DNA"/>
</dbReference>
<dbReference type="InterPro" id="IPR029787">
    <property type="entry name" value="Nucleotide_cyclase"/>
</dbReference>
<evidence type="ECO:0000256" key="2">
    <source>
        <dbReference type="ARBA" id="ARBA00034247"/>
    </source>
</evidence>
<evidence type="ECO:0000259" key="4">
    <source>
        <dbReference type="PROSITE" id="PS50887"/>
    </source>
</evidence>
<dbReference type="GO" id="GO:0005886">
    <property type="term" value="C:plasma membrane"/>
    <property type="evidence" value="ECO:0007669"/>
    <property type="project" value="TreeGrafter"/>
</dbReference>
<dbReference type="Gene3D" id="3.30.70.270">
    <property type="match status" value="1"/>
</dbReference>
<dbReference type="GO" id="GO:1902201">
    <property type="term" value="P:negative regulation of bacterial-type flagellum-dependent cell motility"/>
    <property type="evidence" value="ECO:0007669"/>
    <property type="project" value="TreeGrafter"/>
</dbReference>
<sequence length="348" mass="38156">MYRKHVFVPIRSEFSPRIVMKTAAGIGVAMLAVTGWFCQRQNLLLTCNAAFIAMLCFSITGYIALRWKMPYQLIFAAVIFADLAVVQTIFINGSSALFWVFPILLLNFYIVTLRAAIMLNAALMAVSSTLAWHVADMDTAVRFTVSGCIVFALYMNHVLDMKAHHDILYSRVHTDTLTGVGNRAALQAAMEQAIALSVRYATPVSVIMVDADRFKQINDLHGHARGDQVLRALAGLLRSRLRETDGLYRYGGEEFVIILPHTVLKEAQTLAHDLRELVQGGRFAGVEGLTVSCGVAQYSPGETPESLFGRVDRAMYAAKNSGRNQVVVCDASSAARAPEADVTFSGIS</sequence>
<dbReference type="AlphaFoldDB" id="A0A7C4EME4"/>
<dbReference type="FunFam" id="3.30.70.270:FF:000001">
    <property type="entry name" value="Diguanylate cyclase domain protein"/>
    <property type="match status" value="1"/>
</dbReference>
<feature type="transmembrane region" description="Helical" evidence="3">
    <location>
        <begin position="18"/>
        <end position="37"/>
    </location>
</feature>
<keyword evidence="3" id="KW-0472">Membrane</keyword>
<name>A0A7C4EME4_9BACT</name>
<feature type="transmembrane region" description="Helical" evidence="3">
    <location>
        <begin position="72"/>
        <end position="90"/>
    </location>
</feature>
<feature type="domain" description="GGDEF" evidence="4">
    <location>
        <begin position="202"/>
        <end position="331"/>
    </location>
</feature>
<dbReference type="EC" id="2.7.7.65" evidence="1"/>
<proteinExistence type="predicted"/>
<dbReference type="GO" id="GO:0052621">
    <property type="term" value="F:diguanylate cyclase activity"/>
    <property type="evidence" value="ECO:0007669"/>
    <property type="project" value="UniProtKB-EC"/>
</dbReference>
<gene>
    <name evidence="5" type="ORF">ENR59_07145</name>
</gene>
<feature type="transmembrane region" description="Helical" evidence="3">
    <location>
        <begin position="141"/>
        <end position="159"/>
    </location>
</feature>
<keyword evidence="3" id="KW-0812">Transmembrane</keyword>
<evidence type="ECO:0000313" key="5">
    <source>
        <dbReference type="EMBL" id="HGG92714.1"/>
    </source>
</evidence>
<keyword evidence="3" id="KW-1133">Transmembrane helix</keyword>
<dbReference type="Pfam" id="PF00990">
    <property type="entry name" value="GGDEF"/>
    <property type="match status" value="1"/>
</dbReference>
<dbReference type="InterPro" id="IPR000160">
    <property type="entry name" value="GGDEF_dom"/>
</dbReference>
<dbReference type="GO" id="GO:0043709">
    <property type="term" value="P:cell adhesion involved in single-species biofilm formation"/>
    <property type="evidence" value="ECO:0007669"/>
    <property type="project" value="TreeGrafter"/>
</dbReference>
<dbReference type="PANTHER" id="PTHR45138:SF9">
    <property type="entry name" value="DIGUANYLATE CYCLASE DGCM-RELATED"/>
    <property type="match status" value="1"/>
</dbReference>
<evidence type="ECO:0000256" key="1">
    <source>
        <dbReference type="ARBA" id="ARBA00012528"/>
    </source>
</evidence>
<dbReference type="SUPFAM" id="SSF55073">
    <property type="entry name" value="Nucleotide cyclase"/>
    <property type="match status" value="1"/>
</dbReference>
<dbReference type="NCBIfam" id="TIGR00254">
    <property type="entry name" value="GGDEF"/>
    <property type="match status" value="1"/>
</dbReference>
<organism evidence="5">
    <name type="scientific">Fundidesulfovibrio putealis</name>
    <dbReference type="NCBI Taxonomy" id="270496"/>
    <lineage>
        <taxon>Bacteria</taxon>
        <taxon>Pseudomonadati</taxon>
        <taxon>Thermodesulfobacteriota</taxon>
        <taxon>Desulfovibrionia</taxon>
        <taxon>Desulfovibrionales</taxon>
        <taxon>Desulfovibrionaceae</taxon>
        <taxon>Fundidesulfovibrio</taxon>
    </lineage>
</organism>
<dbReference type="PROSITE" id="PS50887">
    <property type="entry name" value="GGDEF"/>
    <property type="match status" value="1"/>
</dbReference>
<protein>
    <recommendedName>
        <fullName evidence="1">diguanylate cyclase</fullName>
        <ecNumber evidence="1">2.7.7.65</ecNumber>
    </recommendedName>
</protein>
<dbReference type="CDD" id="cd01949">
    <property type="entry name" value="GGDEF"/>
    <property type="match status" value="1"/>
</dbReference>
<dbReference type="InterPro" id="IPR043128">
    <property type="entry name" value="Rev_trsase/Diguanyl_cyclase"/>
</dbReference>
<feature type="transmembrane region" description="Helical" evidence="3">
    <location>
        <begin position="43"/>
        <end position="65"/>
    </location>
</feature>
<accession>A0A7C4EME4</accession>
<evidence type="ECO:0000256" key="3">
    <source>
        <dbReference type="SAM" id="Phobius"/>
    </source>
</evidence>